<dbReference type="AlphaFoldDB" id="A0A5M3MRV6"/>
<comment type="caution">
    <text evidence="1">The sequence shown here is derived from an EMBL/GenBank/DDBJ whole genome shotgun (WGS) entry which is preliminary data.</text>
</comment>
<name>A0A5M3MRV6_CONPW</name>
<dbReference type="OMA" id="DMRKESH"/>
<dbReference type="EMBL" id="JH711577">
    <property type="protein sequence ID" value="EIW81888.1"/>
    <property type="molecule type" value="Genomic_DNA"/>
</dbReference>
<feature type="non-terminal residue" evidence="1">
    <location>
        <position position="1"/>
    </location>
</feature>
<evidence type="ECO:0008006" key="3">
    <source>
        <dbReference type="Google" id="ProtNLM"/>
    </source>
</evidence>
<evidence type="ECO:0000313" key="1">
    <source>
        <dbReference type="EMBL" id="EIW81888.1"/>
    </source>
</evidence>
<dbReference type="GeneID" id="19206562"/>
<gene>
    <name evidence="1" type="ORF">CONPUDRAFT_23620</name>
</gene>
<protein>
    <recommendedName>
        <fullName evidence="3">UvrD-like helicase C-terminal domain-containing protein</fullName>
    </recommendedName>
</protein>
<organism evidence="1 2">
    <name type="scientific">Coniophora puteana (strain RWD-64-598)</name>
    <name type="common">Brown rot fungus</name>
    <dbReference type="NCBI Taxonomy" id="741705"/>
    <lineage>
        <taxon>Eukaryota</taxon>
        <taxon>Fungi</taxon>
        <taxon>Dikarya</taxon>
        <taxon>Basidiomycota</taxon>
        <taxon>Agaricomycotina</taxon>
        <taxon>Agaricomycetes</taxon>
        <taxon>Agaricomycetidae</taxon>
        <taxon>Boletales</taxon>
        <taxon>Coniophorineae</taxon>
        <taxon>Coniophoraceae</taxon>
        <taxon>Coniophora</taxon>
    </lineage>
</organism>
<dbReference type="RefSeq" id="XP_007767284.1">
    <property type="nucleotide sequence ID" value="XM_007769094.1"/>
</dbReference>
<proteinExistence type="predicted"/>
<feature type="non-terminal residue" evidence="1">
    <location>
        <position position="66"/>
    </location>
</feature>
<reference evidence="2" key="1">
    <citation type="journal article" date="2012" name="Science">
        <title>The Paleozoic origin of enzymatic lignin decomposition reconstructed from 31 fungal genomes.</title>
        <authorList>
            <person name="Floudas D."/>
            <person name="Binder M."/>
            <person name="Riley R."/>
            <person name="Barry K."/>
            <person name="Blanchette R.A."/>
            <person name="Henrissat B."/>
            <person name="Martinez A.T."/>
            <person name="Otillar R."/>
            <person name="Spatafora J.W."/>
            <person name="Yadav J.S."/>
            <person name="Aerts A."/>
            <person name="Benoit I."/>
            <person name="Boyd A."/>
            <person name="Carlson A."/>
            <person name="Copeland A."/>
            <person name="Coutinho P.M."/>
            <person name="de Vries R.P."/>
            <person name="Ferreira P."/>
            <person name="Findley K."/>
            <person name="Foster B."/>
            <person name="Gaskell J."/>
            <person name="Glotzer D."/>
            <person name="Gorecki P."/>
            <person name="Heitman J."/>
            <person name="Hesse C."/>
            <person name="Hori C."/>
            <person name="Igarashi K."/>
            <person name="Jurgens J.A."/>
            <person name="Kallen N."/>
            <person name="Kersten P."/>
            <person name="Kohler A."/>
            <person name="Kuees U."/>
            <person name="Kumar T.K.A."/>
            <person name="Kuo A."/>
            <person name="LaButti K."/>
            <person name="Larrondo L.F."/>
            <person name="Lindquist E."/>
            <person name="Ling A."/>
            <person name="Lombard V."/>
            <person name="Lucas S."/>
            <person name="Lundell T."/>
            <person name="Martin R."/>
            <person name="McLaughlin D.J."/>
            <person name="Morgenstern I."/>
            <person name="Morin E."/>
            <person name="Murat C."/>
            <person name="Nagy L.G."/>
            <person name="Nolan M."/>
            <person name="Ohm R.A."/>
            <person name="Patyshakuliyeva A."/>
            <person name="Rokas A."/>
            <person name="Ruiz-Duenas F.J."/>
            <person name="Sabat G."/>
            <person name="Salamov A."/>
            <person name="Samejima M."/>
            <person name="Schmutz J."/>
            <person name="Slot J.C."/>
            <person name="St John F."/>
            <person name="Stenlid J."/>
            <person name="Sun H."/>
            <person name="Sun S."/>
            <person name="Syed K."/>
            <person name="Tsang A."/>
            <person name="Wiebenga A."/>
            <person name="Young D."/>
            <person name="Pisabarro A."/>
            <person name="Eastwood D.C."/>
            <person name="Martin F."/>
            <person name="Cullen D."/>
            <person name="Grigoriev I.V."/>
            <person name="Hibbett D.S."/>
        </authorList>
    </citation>
    <scope>NUCLEOTIDE SEQUENCE [LARGE SCALE GENOMIC DNA]</scope>
    <source>
        <strain evidence="2">RWD-64-598 SS2</strain>
    </source>
</reference>
<sequence length="66" mass="7416">ITTHKSQGQTMQSAVMDLQGCIGAQAPYVMLSRVTSLDGVLIMRPFDDKKIMSRQSEEKRMDDARL</sequence>
<evidence type="ECO:0000313" key="2">
    <source>
        <dbReference type="Proteomes" id="UP000053558"/>
    </source>
</evidence>
<keyword evidence="2" id="KW-1185">Reference proteome</keyword>
<dbReference type="Proteomes" id="UP000053558">
    <property type="component" value="Unassembled WGS sequence"/>
</dbReference>
<dbReference type="KEGG" id="cput:CONPUDRAFT_23620"/>
<accession>A0A5M3MRV6</accession>
<dbReference type="OrthoDB" id="432234at2759"/>